<accession>A0A7V4DG38</accession>
<keyword evidence="1" id="KW-0472">Membrane</keyword>
<feature type="transmembrane region" description="Helical" evidence="1">
    <location>
        <begin position="12"/>
        <end position="33"/>
    </location>
</feature>
<reference evidence="2" key="1">
    <citation type="journal article" date="2020" name="mSystems">
        <title>Genome- and Community-Level Interaction Insights into Carbon Utilization and Element Cycling Functions of Hydrothermarchaeota in Hydrothermal Sediment.</title>
        <authorList>
            <person name="Zhou Z."/>
            <person name="Liu Y."/>
            <person name="Xu W."/>
            <person name="Pan J."/>
            <person name="Luo Z.H."/>
            <person name="Li M."/>
        </authorList>
    </citation>
    <scope>NUCLEOTIDE SEQUENCE [LARGE SCALE GENOMIC DNA]</scope>
    <source>
        <strain evidence="2">SpSt-716</strain>
    </source>
</reference>
<gene>
    <name evidence="2" type="ORF">ENU96_00245</name>
</gene>
<protein>
    <recommendedName>
        <fullName evidence="3">DUF4405 domain-containing protein</fullName>
    </recommendedName>
</protein>
<dbReference type="AlphaFoldDB" id="A0A7V4DG38"/>
<evidence type="ECO:0000256" key="1">
    <source>
        <dbReference type="SAM" id="Phobius"/>
    </source>
</evidence>
<sequence length="85" mass="9393">MTKTTIHIRGVVALSMLIVLLFMVTTGSMLLIAQRGGVLPLPLWNFTTRAHPVGGFLLLALGIGHAALNWKLFESDLRALREKKR</sequence>
<evidence type="ECO:0000313" key="2">
    <source>
        <dbReference type="EMBL" id="HGI74102.1"/>
    </source>
</evidence>
<feature type="transmembrane region" description="Helical" evidence="1">
    <location>
        <begin position="53"/>
        <end position="73"/>
    </location>
</feature>
<dbReference type="EMBL" id="DTEN01000008">
    <property type="protein sequence ID" value="HGI74102.1"/>
    <property type="molecule type" value="Genomic_DNA"/>
</dbReference>
<proteinExistence type="predicted"/>
<keyword evidence="1" id="KW-1133">Transmembrane helix</keyword>
<comment type="caution">
    <text evidence="2">The sequence shown here is derived from an EMBL/GenBank/DDBJ whole genome shotgun (WGS) entry which is preliminary data.</text>
</comment>
<name>A0A7V4DG38_9BACT</name>
<organism evidence="2">
    <name type="scientific">Candidatus Caldatribacterium californiense</name>
    <dbReference type="NCBI Taxonomy" id="1454726"/>
    <lineage>
        <taxon>Bacteria</taxon>
        <taxon>Pseudomonadati</taxon>
        <taxon>Atribacterota</taxon>
        <taxon>Atribacteria</taxon>
        <taxon>Atribacterales</taxon>
        <taxon>Candidatus Caldatribacteriaceae</taxon>
        <taxon>Candidatus Caldatribacterium</taxon>
    </lineage>
</organism>
<keyword evidence="1" id="KW-0812">Transmembrane</keyword>
<evidence type="ECO:0008006" key="3">
    <source>
        <dbReference type="Google" id="ProtNLM"/>
    </source>
</evidence>